<dbReference type="EMBL" id="VXIV02000929">
    <property type="protein sequence ID" value="KAF6035151.1"/>
    <property type="molecule type" value="Genomic_DNA"/>
</dbReference>
<dbReference type="AlphaFoldDB" id="A0A7J7KBE6"/>
<comment type="caution">
    <text evidence="1">The sequence shown here is derived from an EMBL/GenBank/DDBJ whole genome shotgun (WGS) entry which is preliminary data.</text>
</comment>
<dbReference type="PANTHER" id="PTHR31196">
    <property type="entry name" value="RNA POLYMERASE II NUCLEAR LOCALIZATION PROTEIN SLC7A6OS-RELATED"/>
    <property type="match status" value="1"/>
</dbReference>
<name>A0A7J7KBE6_BUGNE</name>
<gene>
    <name evidence="1" type="ORF">EB796_006537</name>
</gene>
<dbReference type="Proteomes" id="UP000593567">
    <property type="component" value="Unassembled WGS sequence"/>
</dbReference>
<keyword evidence="2" id="KW-1185">Reference proteome</keyword>
<evidence type="ECO:0000313" key="1">
    <source>
        <dbReference type="EMBL" id="KAF6035151.1"/>
    </source>
</evidence>
<reference evidence="1" key="1">
    <citation type="submission" date="2020-06" db="EMBL/GenBank/DDBJ databases">
        <title>Draft genome of Bugula neritina, a colonial animal packing powerful symbionts and potential medicines.</title>
        <authorList>
            <person name="Rayko M."/>
        </authorList>
    </citation>
    <scope>NUCLEOTIDE SEQUENCE [LARGE SCALE GENOMIC DNA]</scope>
    <source>
        <strain evidence="1">Kwan_BN1</strain>
    </source>
</reference>
<proteinExistence type="predicted"/>
<dbReference type="InterPro" id="IPR040218">
    <property type="entry name" value="SLC7A6OS"/>
</dbReference>
<evidence type="ECO:0000313" key="2">
    <source>
        <dbReference type="Proteomes" id="UP000593567"/>
    </source>
</evidence>
<protein>
    <submittedName>
        <fullName evidence="1">Uncharacterized protein</fullName>
    </submittedName>
</protein>
<dbReference type="GO" id="GO:0032502">
    <property type="term" value="P:developmental process"/>
    <property type="evidence" value="ECO:0007669"/>
    <property type="project" value="TreeGrafter"/>
</dbReference>
<organism evidence="1 2">
    <name type="scientific">Bugula neritina</name>
    <name type="common">Brown bryozoan</name>
    <name type="synonym">Sertularia neritina</name>
    <dbReference type="NCBI Taxonomy" id="10212"/>
    <lineage>
        <taxon>Eukaryota</taxon>
        <taxon>Metazoa</taxon>
        <taxon>Spiralia</taxon>
        <taxon>Lophotrochozoa</taxon>
        <taxon>Bryozoa</taxon>
        <taxon>Gymnolaemata</taxon>
        <taxon>Cheilostomatida</taxon>
        <taxon>Flustrina</taxon>
        <taxon>Buguloidea</taxon>
        <taxon>Bugulidae</taxon>
        <taxon>Bugula</taxon>
    </lineage>
</organism>
<accession>A0A7J7KBE6</accession>
<sequence length="192" mass="21289">MAGAYLRLKRKRDEEPSDTLVVACKRGKHNHLNSKKDIFKLAGTVASKNEADIKSVIELHQVHSPLNSSLPSTKPQLAPPSKKRCYSLIGHESLQLDSQSEISNSKKISLFDAIISDENSVDVLPSCDGDSLSEALQMTNSEPMAVTSTDDDFVYDIFYLDGESTVYDPEMLENFLCIEAYDEVTPLSRTTD</sequence>
<dbReference type="PANTHER" id="PTHR31196:SF2">
    <property type="entry name" value="RNA POLYMERASE II NUCLEAR LOCALIZATION PROTEIN SLC7A6OS-RELATED"/>
    <property type="match status" value="1"/>
</dbReference>
<dbReference type="OrthoDB" id="6255506at2759"/>